<dbReference type="PANTHER" id="PTHR33116:SF86">
    <property type="entry name" value="REVERSE TRANSCRIPTASE DOMAIN-CONTAINING PROTEIN"/>
    <property type="match status" value="1"/>
</dbReference>
<sequence length="301" mass="35120">MEEQIPCISLASKEVLLKAVLGALPTYIIKDQDQNIIHWKSWESITLPKEIGGLGFKDLQTFNKALIFKQLWRLLSQPNLLVSRVLKGLYYPKESFFRVKQKRNCSWLWGSLMKLRDSFHSGLKFEVKNWLSIKIWDLPWVPRLPRLTLTDRNPSSSHITWAETKAILKITNIDPLQSDRIRWDRDKKGVLTMASTYSKLIAQKWKKMDLAESSTNQQELKQDRRRSWRMHAKGKLMHFLHKLKNTSSSIVRGLNLFGNWLQFLEKPYRSILIASRTKNPKSLGLPKHFKARSSNSGVNPQ</sequence>
<gene>
    <name evidence="1" type="ORF">STAS_14832</name>
</gene>
<keyword evidence="2" id="KW-1185">Reference proteome</keyword>
<evidence type="ECO:0000313" key="2">
    <source>
        <dbReference type="Proteomes" id="UP000325081"/>
    </source>
</evidence>
<reference evidence="2" key="1">
    <citation type="journal article" date="2019" name="Curr. Biol.">
        <title>Genome Sequence of Striga asiatica Provides Insight into the Evolution of Plant Parasitism.</title>
        <authorList>
            <person name="Yoshida S."/>
            <person name="Kim S."/>
            <person name="Wafula E.K."/>
            <person name="Tanskanen J."/>
            <person name="Kim Y.M."/>
            <person name="Honaas L."/>
            <person name="Yang Z."/>
            <person name="Spallek T."/>
            <person name="Conn C.E."/>
            <person name="Ichihashi Y."/>
            <person name="Cheong K."/>
            <person name="Cui S."/>
            <person name="Der J.P."/>
            <person name="Gundlach H."/>
            <person name="Jiao Y."/>
            <person name="Hori C."/>
            <person name="Ishida J.K."/>
            <person name="Kasahara H."/>
            <person name="Kiba T."/>
            <person name="Kim M.S."/>
            <person name="Koo N."/>
            <person name="Laohavisit A."/>
            <person name="Lee Y.H."/>
            <person name="Lumba S."/>
            <person name="McCourt P."/>
            <person name="Mortimer J.C."/>
            <person name="Mutuku J.M."/>
            <person name="Nomura T."/>
            <person name="Sasaki-Sekimoto Y."/>
            <person name="Seto Y."/>
            <person name="Wang Y."/>
            <person name="Wakatake T."/>
            <person name="Sakakibara H."/>
            <person name="Demura T."/>
            <person name="Yamaguchi S."/>
            <person name="Yoneyama K."/>
            <person name="Manabe R.I."/>
            <person name="Nelson D.C."/>
            <person name="Schulman A.H."/>
            <person name="Timko M.P."/>
            <person name="dePamphilis C.W."/>
            <person name="Choi D."/>
            <person name="Shirasu K."/>
        </authorList>
    </citation>
    <scope>NUCLEOTIDE SEQUENCE [LARGE SCALE GENOMIC DNA]</scope>
    <source>
        <strain evidence="2">cv. UVA1</strain>
    </source>
</reference>
<name>A0A5A7Q0C0_STRAF</name>
<keyword evidence="1" id="KW-0808">Transferase</keyword>
<dbReference type="GO" id="GO:0003964">
    <property type="term" value="F:RNA-directed DNA polymerase activity"/>
    <property type="evidence" value="ECO:0007669"/>
    <property type="project" value="UniProtKB-KW"/>
</dbReference>
<evidence type="ECO:0000313" key="1">
    <source>
        <dbReference type="EMBL" id="GER38321.1"/>
    </source>
</evidence>
<dbReference type="PANTHER" id="PTHR33116">
    <property type="entry name" value="REVERSE TRANSCRIPTASE ZINC-BINDING DOMAIN-CONTAINING PROTEIN-RELATED-RELATED"/>
    <property type="match status" value="1"/>
</dbReference>
<keyword evidence="1" id="KW-0548">Nucleotidyltransferase</keyword>
<dbReference type="Proteomes" id="UP000325081">
    <property type="component" value="Unassembled WGS sequence"/>
</dbReference>
<keyword evidence="1" id="KW-0695">RNA-directed DNA polymerase</keyword>
<dbReference type="EMBL" id="BKCP01005472">
    <property type="protein sequence ID" value="GER38321.1"/>
    <property type="molecule type" value="Genomic_DNA"/>
</dbReference>
<proteinExistence type="predicted"/>
<accession>A0A5A7Q0C0</accession>
<dbReference type="AlphaFoldDB" id="A0A5A7Q0C0"/>
<dbReference type="OrthoDB" id="913718at2759"/>
<protein>
    <submittedName>
        <fullName evidence="1">RNA-directed DNA polymerase (Reversetranscriptase)-related family protein</fullName>
    </submittedName>
</protein>
<comment type="caution">
    <text evidence="1">The sequence shown here is derived from an EMBL/GenBank/DDBJ whole genome shotgun (WGS) entry which is preliminary data.</text>
</comment>
<organism evidence="1 2">
    <name type="scientific">Striga asiatica</name>
    <name type="common">Asiatic witchweed</name>
    <name type="synonym">Buchnera asiatica</name>
    <dbReference type="NCBI Taxonomy" id="4170"/>
    <lineage>
        <taxon>Eukaryota</taxon>
        <taxon>Viridiplantae</taxon>
        <taxon>Streptophyta</taxon>
        <taxon>Embryophyta</taxon>
        <taxon>Tracheophyta</taxon>
        <taxon>Spermatophyta</taxon>
        <taxon>Magnoliopsida</taxon>
        <taxon>eudicotyledons</taxon>
        <taxon>Gunneridae</taxon>
        <taxon>Pentapetalae</taxon>
        <taxon>asterids</taxon>
        <taxon>lamiids</taxon>
        <taxon>Lamiales</taxon>
        <taxon>Orobanchaceae</taxon>
        <taxon>Buchnereae</taxon>
        <taxon>Striga</taxon>
    </lineage>
</organism>